<proteinExistence type="predicted"/>
<dbReference type="EMBL" id="CAFAAQ010000295">
    <property type="protein sequence ID" value="CAB4827052.1"/>
    <property type="molecule type" value="Genomic_DNA"/>
</dbReference>
<protein>
    <submittedName>
        <fullName evidence="1">Unannotated protein</fullName>
    </submittedName>
</protein>
<evidence type="ECO:0000313" key="4">
    <source>
        <dbReference type="EMBL" id="CAB5061373.1"/>
    </source>
</evidence>
<evidence type="ECO:0000313" key="1">
    <source>
        <dbReference type="EMBL" id="CAB4711390.1"/>
    </source>
</evidence>
<dbReference type="PANTHER" id="PTHR30041">
    <property type="entry name" value="ARSENATE REDUCTASE"/>
    <property type="match status" value="1"/>
</dbReference>
<evidence type="ECO:0000313" key="3">
    <source>
        <dbReference type="EMBL" id="CAB4993734.1"/>
    </source>
</evidence>
<dbReference type="PROSITE" id="PS51353">
    <property type="entry name" value="ARSC"/>
    <property type="match status" value="1"/>
</dbReference>
<dbReference type="PANTHER" id="PTHR30041:SF4">
    <property type="entry name" value="ARSENATE REDUCTASE"/>
    <property type="match status" value="1"/>
</dbReference>
<dbReference type="InterPro" id="IPR036249">
    <property type="entry name" value="Thioredoxin-like_sf"/>
</dbReference>
<sequence length="120" mass="13454">MSQVTIFHNPGCSTSKYAVEQAEEAGVDYQVVKYMLKAERPTALQLNEILDKLEDPPTDIVRRDANFKKLGLTDQMVETREQVLAVLLEHPALLQRPILVNGDRAIIGRPKSRVPVFLGV</sequence>
<gene>
    <name evidence="1" type="ORF">UFOPK2582_01444</name>
    <name evidence="2" type="ORF">UFOPK3046_02095</name>
    <name evidence="3" type="ORF">UFOPK3914_01745</name>
    <name evidence="4" type="ORF">UFOPK4354_00226</name>
</gene>
<accession>A0A6J6QHS9</accession>
<dbReference type="InterPro" id="IPR006660">
    <property type="entry name" value="Arsenate_reductase-like"/>
</dbReference>
<name>A0A6J6QHS9_9ZZZZ</name>
<dbReference type="AlphaFoldDB" id="A0A6J6QHS9"/>
<evidence type="ECO:0000313" key="2">
    <source>
        <dbReference type="EMBL" id="CAB4827052.1"/>
    </source>
</evidence>
<dbReference type="SUPFAM" id="SSF52833">
    <property type="entry name" value="Thioredoxin-like"/>
    <property type="match status" value="1"/>
</dbReference>
<dbReference type="EMBL" id="CAFBOG010000209">
    <property type="protein sequence ID" value="CAB4993734.1"/>
    <property type="molecule type" value="Genomic_DNA"/>
</dbReference>
<dbReference type="EMBL" id="CAFBQW010000013">
    <property type="protein sequence ID" value="CAB5061373.1"/>
    <property type="molecule type" value="Genomic_DNA"/>
</dbReference>
<dbReference type="Gene3D" id="3.40.30.10">
    <property type="entry name" value="Glutaredoxin"/>
    <property type="match status" value="1"/>
</dbReference>
<dbReference type="EMBL" id="CAEZXS010000212">
    <property type="protein sequence ID" value="CAB4711390.1"/>
    <property type="molecule type" value="Genomic_DNA"/>
</dbReference>
<reference evidence="1" key="1">
    <citation type="submission" date="2020-05" db="EMBL/GenBank/DDBJ databases">
        <authorList>
            <person name="Chiriac C."/>
            <person name="Salcher M."/>
            <person name="Ghai R."/>
            <person name="Kavagutti S V."/>
        </authorList>
    </citation>
    <scope>NUCLEOTIDE SEQUENCE</scope>
</reference>
<dbReference type="Pfam" id="PF03960">
    <property type="entry name" value="ArsC"/>
    <property type="match status" value="1"/>
</dbReference>
<organism evidence="1">
    <name type="scientific">freshwater metagenome</name>
    <dbReference type="NCBI Taxonomy" id="449393"/>
    <lineage>
        <taxon>unclassified sequences</taxon>
        <taxon>metagenomes</taxon>
        <taxon>ecological metagenomes</taxon>
    </lineage>
</organism>